<evidence type="ECO:0000313" key="3">
    <source>
        <dbReference type="Proteomes" id="UP000091820"/>
    </source>
</evidence>
<dbReference type="EnsemblMetazoa" id="GBRI039335-RA">
    <property type="protein sequence ID" value="GBRI039335-PA"/>
    <property type="gene ID" value="GBRI039335"/>
</dbReference>
<dbReference type="VEuPathDB" id="VectorBase:GBRI039335"/>
<keyword evidence="1" id="KW-0812">Transmembrane</keyword>
<protein>
    <submittedName>
        <fullName evidence="2">Uncharacterized protein</fullName>
    </submittedName>
</protein>
<evidence type="ECO:0000313" key="2">
    <source>
        <dbReference type="EnsemblMetazoa" id="GBRI039335-PA"/>
    </source>
</evidence>
<name>A0A1A9X050_9MUSC</name>
<keyword evidence="1" id="KW-1133">Transmembrane helix</keyword>
<sequence length="154" mass="17344">MQLFLGTKCKSISYHKVKPPLTLHTIFLLLLLLLLLALFLQIQIKQRGWPSIFDSIIYQQKQFKSFLCLGVYTTPSHATCTKKENIICMTSKLTIGYGFVLTAARTGIESVGAGPDIPFLPNDNKNSLAWILSLRHEDNVLYELIESIKGNCLN</sequence>
<reference evidence="3" key="1">
    <citation type="submission" date="2014-03" db="EMBL/GenBank/DDBJ databases">
        <authorList>
            <person name="Aksoy S."/>
            <person name="Warren W."/>
            <person name="Wilson R.K."/>
        </authorList>
    </citation>
    <scope>NUCLEOTIDE SEQUENCE [LARGE SCALE GENOMIC DNA]</scope>
    <source>
        <strain evidence="3">IAEA</strain>
    </source>
</reference>
<dbReference type="AlphaFoldDB" id="A0A1A9X050"/>
<organism evidence="2 3">
    <name type="scientific">Glossina brevipalpis</name>
    <dbReference type="NCBI Taxonomy" id="37001"/>
    <lineage>
        <taxon>Eukaryota</taxon>
        <taxon>Metazoa</taxon>
        <taxon>Ecdysozoa</taxon>
        <taxon>Arthropoda</taxon>
        <taxon>Hexapoda</taxon>
        <taxon>Insecta</taxon>
        <taxon>Pterygota</taxon>
        <taxon>Neoptera</taxon>
        <taxon>Endopterygota</taxon>
        <taxon>Diptera</taxon>
        <taxon>Brachycera</taxon>
        <taxon>Muscomorpha</taxon>
        <taxon>Hippoboscoidea</taxon>
        <taxon>Glossinidae</taxon>
        <taxon>Glossina</taxon>
    </lineage>
</organism>
<proteinExistence type="predicted"/>
<dbReference type="Proteomes" id="UP000091820">
    <property type="component" value="Unassembled WGS sequence"/>
</dbReference>
<evidence type="ECO:0000256" key="1">
    <source>
        <dbReference type="SAM" id="Phobius"/>
    </source>
</evidence>
<accession>A0A1A9X050</accession>
<keyword evidence="3" id="KW-1185">Reference proteome</keyword>
<feature type="transmembrane region" description="Helical" evidence="1">
    <location>
        <begin position="21"/>
        <end position="42"/>
    </location>
</feature>
<reference evidence="2" key="2">
    <citation type="submission" date="2020-05" db="UniProtKB">
        <authorList>
            <consortium name="EnsemblMetazoa"/>
        </authorList>
    </citation>
    <scope>IDENTIFICATION</scope>
    <source>
        <strain evidence="2">IAEA</strain>
    </source>
</reference>
<keyword evidence="1" id="KW-0472">Membrane</keyword>